<accession>A0AAE0P1E1</accession>
<feature type="domain" description="Nephrocystin 3-like N-terminal" evidence="2">
    <location>
        <begin position="2"/>
        <end position="127"/>
    </location>
</feature>
<sequence>VAAFYFNARGNALERTPEGLFRSIIHQMCVQDRGILRELYKLHNERAKVAAALGTDAVVWTRNELEIFLRRTFQHKHQSRPQRTFFLIDALDEYDEKTVRGVVYLFAELGKSALAKSIDLSICLSSRHYPTITIPDCPEIVVEDGNRSDISVYVGGRFTGLIPTSEASVVADLESSIVEQSSGVFLWVALVVDLLLRDIDSGQPIGAIRQRLRHVPKRMEDLYAELLQGFEPTERQFSARLVEWVLLGSGNKDIHDVFLAVLFSGPELAVVMDSLRWKDASRGLLEYTSGTVQFIHETVRELFFSGPRLSILDDLPTVNP</sequence>
<evidence type="ECO:0000313" key="4">
    <source>
        <dbReference type="Proteomes" id="UP001285441"/>
    </source>
</evidence>
<evidence type="ECO:0000259" key="2">
    <source>
        <dbReference type="Pfam" id="PF24883"/>
    </source>
</evidence>
<dbReference type="InterPro" id="IPR056884">
    <property type="entry name" value="NPHP3-like_N"/>
</dbReference>
<comment type="caution">
    <text evidence="3">The sequence shown here is derived from an EMBL/GenBank/DDBJ whole genome shotgun (WGS) entry which is preliminary data.</text>
</comment>
<protein>
    <recommendedName>
        <fullName evidence="2">Nephrocystin 3-like N-terminal domain-containing protein</fullName>
    </recommendedName>
</protein>
<dbReference type="EMBL" id="JAULSW010000002">
    <property type="protein sequence ID" value="KAK3391260.1"/>
    <property type="molecule type" value="Genomic_DNA"/>
</dbReference>
<dbReference type="Pfam" id="PF24883">
    <property type="entry name" value="NPHP3_N"/>
    <property type="match status" value="1"/>
</dbReference>
<gene>
    <name evidence="3" type="ORF">B0H63DRAFT_364385</name>
</gene>
<dbReference type="PANTHER" id="PTHR10039:SF5">
    <property type="entry name" value="NACHT DOMAIN-CONTAINING PROTEIN"/>
    <property type="match status" value="1"/>
</dbReference>
<feature type="non-terminal residue" evidence="3">
    <location>
        <position position="320"/>
    </location>
</feature>
<name>A0AAE0P1E1_9PEZI</name>
<keyword evidence="1" id="KW-0677">Repeat</keyword>
<reference evidence="3" key="1">
    <citation type="journal article" date="2023" name="Mol. Phylogenet. Evol.">
        <title>Genome-scale phylogeny and comparative genomics of the fungal order Sordariales.</title>
        <authorList>
            <person name="Hensen N."/>
            <person name="Bonometti L."/>
            <person name="Westerberg I."/>
            <person name="Brannstrom I.O."/>
            <person name="Guillou S."/>
            <person name="Cros-Aarteil S."/>
            <person name="Calhoun S."/>
            <person name="Haridas S."/>
            <person name="Kuo A."/>
            <person name="Mondo S."/>
            <person name="Pangilinan J."/>
            <person name="Riley R."/>
            <person name="LaButti K."/>
            <person name="Andreopoulos B."/>
            <person name="Lipzen A."/>
            <person name="Chen C."/>
            <person name="Yan M."/>
            <person name="Daum C."/>
            <person name="Ng V."/>
            <person name="Clum A."/>
            <person name="Steindorff A."/>
            <person name="Ohm R.A."/>
            <person name="Martin F."/>
            <person name="Silar P."/>
            <person name="Natvig D.O."/>
            <person name="Lalanne C."/>
            <person name="Gautier V."/>
            <person name="Ament-Velasquez S.L."/>
            <person name="Kruys A."/>
            <person name="Hutchinson M.I."/>
            <person name="Powell A.J."/>
            <person name="Barry K."/>
            <person name="Miller A.N."/>
            <person name="Grigoriev I.V."/>
            <person name="Debuchy R."/>
            <person name="Gladieux P."/>
            <person name="Hiltunen Thoren M."/>
            <person name="Johannesson H."/>
        </authorList>
    </citation>
    <scope>NUCLEOTIDE SEQUENCE</scope>
    <source>
        <strain evidence="3">CBS 232.78</strain>
    </source>
</reference>
<feature type="non-terminal residue" evidence="3">
    <location>
        <position position="1"/>
    </location>
</feature>
<proteinExistence type="predicted"/>
<reference evidence="3" key="2">
    <citation type="submission" date="2023-06" db="EMBL/GenBank/DDBJ databases">
        <authorList>
            <consortium name="Lawrence Berkeley National Laboratory"/>
            <person name="Haridas S."/>
            <person name="Hensen N."/>
            <person name="Bonometti L."/>
            <person name="Westerberg I."/>
            <person name="Brannstrom I.O."/>
            <person name="Guillou S."/>
            <person name="Cros-Aarteil S."/>
            <person name="Calhoun S."/>
            <person name="Kuo A."/>
            <person name="Mondo S."/>
            <person name="Pangilinan J."/>
            <person name="Riley R."/>
            <person name="LaButti K."/>
            <person name="Andreopoulos B."/>
            <person name="Lipzen A."/>
            <person name="Chen C."/>
            <person name="Yanf M."/>
            <person name="Daum C."/>
            <person name="Ng V."/>
            <person name="Clum A."/>
            <person name="Steindorff A."/>
            <person name="Ohm R."/>
            <person name="Martin F."/>
            <person name="Silar P."/>
            <person name="Natvig D."/>
            <person name="Lalanne C."/>
            <person name="Gautier V."/>
            <person name="Ament-velasquez S.L."/>
            <person name="Kruys A."/>
            <person name="Hutchinson M.I."/>
            <person name="Powell A.J."/>
            <person name="Barry K."/>
            <person name="Miller A.N."/>
            <person name="Grigoriev I.V."/>
            <person name="Debuchy R."/>
            <person name="Gladieux P."/>
            <person name="Thoren M.H."/>
            <person name="Johannesson H."/>
        </authorList>
    </citation>
    <scope>NUCLEOTIDE SEQUENCE</scope>
    <source>
        <strain evidence="3">CBS 232.78</strain>
    </source>
</reference>
<organism evidence="3 4">
    <name type="scientific">Podospora didyma</name>
    <dbReference type="NCBI Taxonomy" id="330526"/>
    <lineage>
        <taxon>Eukaryota</taxon>
        <taxon>Fungi</taxon>
        <taxon>Dikarya</taxon>
        <taxon>Ascomycota</taxon>
        <taxon>Pezizomycotina</taxon>
        <taxon>Sordariomycetes</taxon>
        <taxon>Sordariomycetidae</taxon>
        <taxon>Sordariales</taxon>
        <taxon>Podosporaceae</taxon>
        <taxon>Podospora</taxon>
    </lineage>
</organism>
<dbReference type="AlphaFoldDB" id="A0AAE0P1E1"/>
<keyword evidence="4" id="KW-1185">Reference proteome</keyword>
<dbReference type="Proteomes" id="UP001285441">
    <property type="component" value="Unassembled WGS sequence"/>
</dbReference>
<evidence type="ECO:0000313" key="3">
    <source>
        <dbReference type="EMBL" id="KAK3391260.1"/>
    </source>
</evidence>
<evidence type="ECO:0000256" key="1">
    <source>
        <dbReference type="ARBA" id="ARBA00022737"/>
    </source>
</evidence>
<dbReference type="PANTHER" id="PTHR10039">
    <property type="entry name" value="AMELOGENIN"/>
    <property type="match status" value="1"/>
</dbReference>